<accession>X1D3Q8</accession>
<dbReference type="AlphaFoldDB" id="X1D3Q8"/>
<name>X1D3Q8_9ZZZZ</name>
<feature type="non-terminal residue" evidence="2">
    <location>
        <position position="1"/>
    </location>
</feature>
<sequence>RFTYNKDGTVKKRTLKTVTWWDTIMVAGGISLVFAIVALIKTISSKIPDWYDDEEQQEIRDHPGLFLALGPIGWAIARKRAGIAAKTADAATGVPKEMADLFTYFQTLRSNYGIVLPEENRPDQPLSDSFVTTLGEISREEDPVAKRVTVKLGWGSRDTSKD</sequence>
<organism evidence="2">
    <name type="scientific">marine sediment metagenome</name>
    <dbReference type="NCBI Taxonomy" id="412755"/>
    <lineage>
        <taxon>unclassified sequences</taxon>
        <taxon>metagenomes</taxon>
        <taxon>ecological metagenomes</taxon>
    </lineage>
</organism>
<feature type="transmembrane region" description="Helical" evidence="1">
    <location>
        <begin position="20"/>
        <end position="40"/>
    </location>
</feature>
<proteinExistence type="predicted"/>
<keyword evidence="1" id="KW-1133">Transmembrane helix</keyword>
<evidence type="ECO:0000313" key="2">
    <source>
        <dbReference type="EMBL" id="GAH02890.1"/>
    </source>
</evidence>
<dbReference type="EMBL" id="BART01021661">
    <property type="protein sequence ID" value="GAH02890.1"/>
    <property type="molecule type" value="Genomic_DNA"/>
</dbReference>
<keyword evidence="1" id="KW-0812">Transmembrane</keyword>
<reference evidence="2" key="1">
    <citation type="journal article" date="2014" name="Front. Microbiol.">
        <title>High frequency of phylogenetically diverse reductive dehalogenase-homologous genes in deep subseafloor sedimentary metagenomes.</title>
        <authorList>
            <person name="Kawai M."/>
            <person name="Futagami T."/>
            <person name="Toyoda A."/>
            <person name="Takaki Y."/>
            <person name="Nishi S."/>
            <person name="Hori S."/>
            <person name="Arai W."/>
            <person name="Tsubouchi T."/>
            <person name="Morono Y."/>
            <person name="Uchiyama I."/>
            <person name="Ito T."/>
            <person name="Fujiyama A."/>
            <person name="Inagaki F."/>
            <person name="Takami H."/>
        </authorList>
    </citation>
    <scope>NUCLEOTIDE SEQUENCE</scope>
    <source>
        <strain evidence="2">Expedition CK06-06</strain>
    </source>
</reference>
<evidence type="ECO:0000256" key="1">
    <source>
        <dbReference type="SAM" id="Phobius"/>
    </source>
</evidence>
<gene>
    <name evidence="2" type="ORF">S01H4_39883</name>
</gene>
<keyword evidence="1" id="KW-0472">Membrane</keyword>
<protein>
    <submittedName>
        <fullName evidence="2">Uncharacterized protein</fullName>
    </submittedName>
</protein>
<comment type="caution">
    <text evidence="2">The sequence shown here is derived from an EMBL/GenBank/DDBJ whole genome shotgun (WGS) entry which is preliminary data.</text>
</comment>